<dbReference type="PROSITE" id="PS50968">
    <property type="entry name" value="BIOTINYL_LIPOYL"/>
    <property type="match status" value="1"/>
</dbReference>
<dbReference type="PANTHER" id="PTHR45266">
    <property type="entry name" value="OXALOACETATE DECARBOXYLASE ALPHA CHAIN"/>
    <property type="match status" value="1"/>
</dbReference>
<feature type="domain" description="Lipoyl-binding" evidence="2">
    <location>
        <begin position="62"/>
        <end position="147"/>
    </location>
</feature>
<dbReference type="InterPro" id="IPR001882">
    <property type="entry name" value="Biotin_BS"/>
</dbReference>
<organism evidence="3 4">
    <name type="scientific">Acetitomaculum ruminis DSM 5522</name>
    <dbReference type="NCBI Taxonomy" id="1120918"/>
    <lineage>
        <taxon>Bacteria</taxon>
        <taxon>Bacillati</taxon>
        <taxon>Bacillota</taxon>
        <taxon>Clostridia</taxon>
        <taxon>Lachnospirales</taxon>
        <taxon>Lachnospiraceae</taxon>
        <taxon>Acetitomaculum</taxon>
    </lineage>
</organism>
<proteinExistence type="predicted"/>
<dbReference type="CDD" id="cd06850">
    <property type="entry name" value="biotinyl_domain"/>
    <property type="match status" value="1"/>
</dbReference>
<dbReference type="STRING" id="1120918.SAMN05216249_11641"/>
<evidence type="ECO:0000259" key="2">
    <source>
        <dbReference type="PROSITE" id="PS50968"/>
    </source>
</evidence>
<protein>
    <submittedName>
        <fullName evidence="3">Oxaloacetate decarboxylase, alpha subunit/acetyl-CoA carboxylase biotin carboxyl carrier protein</fullName>
    </submittedName>
</protein>
<dbReference type="Pfam" id="PF00364">
    <property type="entry name" value="Biotin_lipoyl"/>
    <property type="match status" value="1"/>
</dbReference>
<dbReference type="PANTHER" id="PTHR45266:SF3">
    <property type="entry name" value="OXALOACETATE DECARBOXYLASE ALPHA CHAIN"/>
    <property type="match status" value="1"/>
</dbReference>
<dbReference type="InterPro" id="IPR050709">
    <property type="entry name" value="Biotin_Carboxyl_Carrier/Decarb"/>
</dbReference>
<dbReference type="InterPro" id="IPR000089">
    <property type="entry name" value="Biotin_lipoyl"/>
</dbReference>
<sequence length="147" mass="16585">MHCLKERGELNMSTLQEYASLFEKMNLTELQVEEEGLKLTLKRDGIPFKKNEEKENIEKIPVIRENLSETKEENAVKSPLLGIFYLGDGKGNIKNVGDIVAKGDVLCSIEAMKMMNEVRAKKDGIIAEVLVEDGSLVEFDQPLFIIK</sequence>
<keyword evidence="1" id="KW-0092">Biotin</keyword>
<dbReference type="Proteomes" id="UP000198838">
    <property type="component" value="Unassembled WGS sequence"/>
</dbReference>
<dbReference type="EMBL" id="FOJY01000016">
    <property type="protein sequence ID" value="SFB26915.1"/>
    <property type="molecule type" value="Genomic_DNA"/>
</dbReference>
<dbReference type="OrthoDB" id="9811735at2"/>
<evidence type="ECO:0000313" key="4">
    <source>
        <dbReference type="Proteomes" id="UP000198838"/>
    </source>
</evidence>
<dbReference type="InterPro" id="IPR011053">
    <property type="entry name" value="Single_hybrid_motif"/>
</dbReference>
<dbReference type="Gene3D" id="2.40.50.100">
    <property type="match status" value="1"/>
</dbReference>
<reference evidence="3 4" key="1">
    <citation type="submission" date="2016-10" db="EMBL/GenBank/DDBJ databases">
        <authorList>
            <person name="de Groot N.N."/>
        </authorList>
    </citation>
    <scope>NUCLEOTIDE SEQUENCE [LARGE SCALE GENOMIC DNA]</scope>
    <source>
        <strain evidence="3 4">DSM 5522</strain>
    </source>
</reference>
<dbReference type="AlphaFoldDB" id="A0A1I0ZMN7"/>
<gene>
    <name evidence="3" type="ORF">SAMN05216249_11641</name>
</gene>
<accession>A0A1I0ZMN7</accession>
<name>A0A1I0ZMN7_9FIRM</name>
<keyword evidence="4" id="KW-1185">Reference proteome</keyword>
<evidence type="ECO:0000256" key="1">
    <source>
        <dbReference type="ARBA" id="ARBA00023267"/>
    </source>
</evidence>
<dbReference type="SUPFAM" id="SSF51230">
    <property type="entry name" value="Single hybrid motif"/>
    <property type="match status" value="1"/>
</dbReference>
<evidence type="ECO:0000313" key="3">
    <source>
        <dbReference type="EMBL" id="SFB26915.1"/>
    </source>
</evidence>
<dbReference type="PROSITE" id="PS00188">
    <property type="entry name" value="BIOTIN"/>
    <property type="match status" value="1"/>
</dbReference>